<keyword evidence="4 8" id="KW-1003">Cell membrane</keyword>
<dbReference type="GO" id="GO:0016740">
    <property type="term" value="F:transferase activity"/>
    <property type="evidence" value="ECO:0007669"/>
    <property type="project" value="UniProtKB-KW"/>
</dbReference>
<evidence type="ECO:0000313" key="13">
    <source>
        <dbReference type="Proteomes" id="UP001597506"/>
    </source>
</evidence>
<dbReference type="Pfam" id="PF00884">
    <property type="entry name" value="Sulfatase"/>
    <property type="match status" value="1"/>
</dbReference>
<dbReference type="RefSeq" id="WP_377934323.1">
    <property type="nucleotide sequence ID" value="NZ_JBHUMF010000016.1"/>
</dbReference>
<evidence type="ECO:0000256" key="2">
    <source>
        <dbReference type="ARBA" id="ARBA00004936"/>
    </source>
</evidence>
<name>A0ABW5RQX0_9BACI</name>
<dbReference type="PANTHER" id="PTHR47371">
    <property type="entry name" value="LIPOTEICHOIC ACID SYNTHASE"/>
    <property type="match status" value="1"/>
</dbReference>
<comment type="pathway">
    <text evidence="2">Cell wall biogenesis; lipoteichoic acid biosynthesis.</text>
</comment>
<accession>A0ABW5RQX0</accession>
<evidence type="ECO:0000256" key="5">
    <source>
        <dbReference type="ARBA" id="ARBA00022692"/>
    </source>
</evidence>
<dbReference type="InterPro" id="IPR050448">
    <property type="entry name" value="OpgB/LTA_synthase_biosynth"/>
</dbReference>
<keyword evidence="12" id="KW-0808">Transferase</keyword>
<keyword evidence="5 10" id="KW-0812">Transmembrane</keyword>
<feature type="compositionally biased region" description="Polar residues" evidence="9">
    <location>
        <begin position="640"/>
        <end position="649"/>
    </location>
</feature>
<gene>
    <name evidence="12" type="ORF">ACFSUL_07980</name>
</gene>
<dbReference type="Gene3D" id="3.40.720.10">
    <property type="entry name" value="Alkaline Phosphatase, subunit A"/>
    <property type="match status" value="1"/>
</dbReference>
<dbReference type="EC" id="2.7.8.-" evidence="12"/>
<keyword evidence="6 10" id="KW-1133">Transmembrane helix</keyword>
<dbReference type="Gene3D" id="3.30.1120.170">
    <property type="match status" value="1"/>
</dbReference>
<dbReference type="PIRSF" id="PIRSF005091">
    <property type="entry name" value="Mmb_sulf_HI1246"/>
    <property type="match status" value="1"/>
</dbReference>
<keyword evidence="7 8" id="KW-0472">Membrane</keyword>
<feature type="domain" description="Sulfatase N-terminal" evidence="11">
    <location>
        <begin position="250"/>
        <end position="541"/>
    </location>
</feature>
<organism evidence="12 13">
    <name type="scientific">Bacillus seohaeanensis</name>
    <dbReference type="NCBI Taxonomy" id="284580"/>
    <lineage>
        <taxon>Bacteria</taxon>
        <taxon>Bacillati</taxon>
        <taxon>Bacillota</taxon>
        <taxon>Bacilli</taxon>
        <taxon>Bacillales</taxon>
        <taxon>Bacillaceae</taxon>
        <taxon>Bacillus</taxon>
    </lineage>
</organism>
<evidence type="ECO:0000256" key="9">
    <source>
        <dbReference type="SAM" id="MobiDB-lite"/>
    </source>
</evidence>
<comment type="similarity">
    <text evidence="3 8">Belongs to the LTA synthase family.</text>
</comment>
<evidence type="ECO:0000256" key="7">
    <source>
        <dbReference type="ARBA" id="ARBA00023136"/>
    </source>
</evidence>
<dbReference type="InterPro" id="IPR000917">
    <property type="entry name" value="Sulfatase_N"/>
</dbReference>
<feature type="transmembrane region" description="Helical" evidence="10">
    <location>
        <begin position="124"/>
        <end position="145"/>
    </location>
</feature>
<evidence type="ECO:0000256" key="10">
    <source>
        <dbReference type="SAM" id="Phobius"/>
    </source>
</evidence>
<feature type="transmembrane region" description="Helical" evidence="10">
    <location>
        <begin position="157"/>
        <end position="176"/>
    </location>
</feature>
<dbReference type="Proteomes" id="UP001597506">
    <property type="component" value="Unassembled WGS sequence"/>
</dbReference>
<feature type="transmembrane region" description="Helical" evidence="10">
    <location>
        <begin position="49"/>
        <end position="69"/>
    </location>
</feature>
<feature type="transmembrane region" description="Helical" evidence="10">
    <location>
        <begin position="76"/>
        <end position="98"/>
    </location>
</feature>
<evidence type="ECO:0000313" key="12">
    <source>
        <dbReference type="EMBL" id="MFD2680695.1"/>
    </source>
</evidence>
<evidence type="ECO:0000256" key="3">
    <source>
        <dbReference type="ARBA" id="ARBA00009983"/>
    </source>
</evidence>
<dbReference type="PANTHER" id="PTHR47371:SF3">
    <property type="entry name" value="PHOSPHOGLYCEROL TRANSFERASE I"/>
    <property type="match status" value="1"/>
</dbReference>
<protein>
    <submittedName>
        <fullName evidence="12">LTA synthase family protein</fullName>
        <ecNumber evidence="12">2.7.8.-</ecNumber>
    </submittedName>
</protein>
<evidence type="ECO:0000256" key="4">
    <source>
        <dbReference type="ARBA" id="ARBA00022475"/>
    </source>
</evidence>
<feature type="region of interest" description="Disordered" evidence="9">
    <location>
        <begin position="630"/>
        <end position="656"/>
    </location>
</feature>
<comment type="subcellular location">
    <subcellularLocation>
        <location evidence="1">Cell membrane</location>
        <topology evidence="1">Multi-pass membrane protein</topology>
    </subcellularLocation>
</comment>
<proteinExistence type="inferred from homology"/>
<evidence type="ECO:0000256" key="6">
    <source>
        <dbReference type="ARBA" id="ARBA00022989"/>
    </source>
</evidence>
<evidence type="ECO:0000256" key="8">
    <source>
        <dbReference type="PIRNR" id="PIRNR005091"/>
    </source>
</evidence>
<dbReference type="EMBL" id="JBHUMF010000016">
    <property type="protein sequence ID" value="MFD2680695.1"/>
    <property type="molecule type" value="Genomic_DNA"/>
</dbReference>
<dbReference type="CDD" id="cd16015">
    <property type="entry name" value="LTA_synthase"/>
    <property type="match status" value="1"/>
</dbReference>
<keyword evidence="13" id="KW-1185">Reference proteome</keyword>
<comment type="caution">
    <text evidence="12">The sequence shown here is derived from an EMBL/GenBank/DDBJ whole genome shotgun (WGS) entry which is preliminary data.</text>
</comment>
<evidence type="ECO:0000259" key="11">
    <source>
        <dbReference type="Pfam" id="PF00884"/>
    </source>
</evidence>
<sequence length="656" mass="75247">MNFPKNIGRKMLSGKLSFFYLIVVLFWLKTYSAYKIEFNLGVEGTMQEFLLFINPLSTALLFFGLALFWKGKGRNIAFGTINFLLSFLLYANVVYYRFFNDFITVPVMMQAKTNSGMGSSALELMSPLDILYFLDTIVIIGLMLWKKVPQEKLRFRAVTAVLTSAVLVFLLNLGLANADRPDLLTRSFDRNYLVKYLGAYNFTIYDVVQNSKTSAKRALADSTEVAEVENYVKANNPAPNPDYFGKAKGKNVIYVSMESLQSFVIDYKLNGQEVTPFLNSLVDEEGAFYFDNFFHQTGQGKTSDAEFMMENSLFPLPQGAVFMTHANNTLQAAPAILKSEGYTSAVFHGNYKTFWNRSEMYRTFGYDEFYDATYYNMDNEEDLVAYGLKDKPFFEQSMPILESLPQPFYTKFLTLSNHFPFDKHENDTDFAIGNTDDGVVNRYFQTAHYMDQQLEMFFNDLKESGLYENSVIVLYGDHYGISENHNEAMSEVMGKEINDFESAQLQRVPLFIHVPGMDGEVNHTYSGQVDVRPTLMHLLGIETKDYIEFGQDLFAEDRAQIVPFRNGDVVSEKYSHLKGVCYDNETGEPVEDNQCEDIQKEATKKLQLSDKVIYEDLLRFYEPQNFEPIDRSDYRYVNPNPKSSSTDEPTGQEEQH</sequence>
<dbReference type="SUPFAM" id="SSF53649">
    <property type="entry name" value="Alkaline phosphatase-like"/>
    <property type="match status" value="1"/>
</dbReference>
<evidence type="ECO:0000256" key="1">
    <source>
        <dbReference type="ARBA" id="ARBA00004651"/>
    </source>
</evidence>
<feature type="transmembrane region" description="Helical" evidence="10">
    <location>
        <begin position="12"/>
        <end position="29"/>
    </location>
</feature>
<dbReference type="InterPro" id="IPR012160">
    <property type="entry name" value="LtaS-like"/>
</dbReference>
<reference evidence="13" key="1">
    <citation type="journal article" date="2019" name="Int. J. Syst. Evol. Microbiol.">
        <title>The Global Catalogue of Microorganisms (GCM) 10K type strain sequencing project: providing services to taxonomists for standard genome sequencing and annotation.</title>
        <authorList>
            <consortium name="The Broad Institute Genomics Platform"/>
            <consortium name="The Broad Institute Genome Sequencing Center for Infectious Disease"/>
            <person name="Wu L."/>
            <person name="Ma J."/>
        </authorList>
    </citation>
    <scope>NUCLEOTIDE SEQUENCE [LARGE SCALE GENOMIC DNA]</scope>
    <source>
        <strain evidence="13">KCTC 3913</strain>
    </source>
</reference>
<dbReference type="InterPro" id="IPR017850">
    <property type="entry name" value="Alkaline_phosphatase_core_sf"/>
</dbReference>